<keyword evidence="1" id="KW-0812">Transmembrane</keyword>
<comment type="caution">
    <text evidence="2">The sequence shown here is derived from an EMBL/GenBank/DDBJ whole genome shotgun (WGS) entry which is preliminary data.</text>
</comment>
<protein>
    <submittedName>
        <fullName evidence="2">Uncharacterized protein</fullName>
    </submittedName>
</protein>
<gene>
    <name evidence="2" type="ORF">FLAPXU55_00865</name>
</gene>
<keyword evidence="1" id="KW-0472">Membrane</keyword>
<feature type="transmembrane region" description="Helical" evidence="1">
    <location>
        <begin position="12"/>
        <end position="31"/>
    </location>
</feature>
<accession>A0A9N8P0L7</accession>
<dbReference type="RefSeq" id="WP_053472027.1">
    <property type="nucleotide sequence ID" value="NZ_CAIJDE010000029.1"/>
</dbReference>
<evidence type="ECO:0000256" key="1">
    <source>
        <dbReference type="SAM" id="Phobius"/>
    </source>
</evidence>
<keyword evidence="3" id="KW-1185">Reference proteome</keyword>
<dbReference type="Proteomes" id="UP000533639">
    <property type="component" value="Unassembled WGS sequence"/>
</dbReference>
<proteinExistence type="predicted"/>
<keyword evidence="1" id="KW-1133">Transmembrane helix</keyword>
<feature type="transmembrane region" description="Helical" evidence="1">
    <location>
        <begin position="184"/>
        <end position="208"/>
    </location>
</feature>
<dbReference type="AlphaFoldDB" id="A0A9N8P0L7"/>
<evidence type="ECO:0000313" key="3">
    <source>
        <dbReference type="Proteomes" id="UP000533639"/>
    </source>
</evidence>
<organism evidence="2 3">
    <name type="scientific">Flavobacterium panici</name>
    <dbReference type="NCBI Taxonomy" id="2654843"/>
    <lineage>
        <taxon>Bacteria</taxon>
        <taxon>Pseudomonadati</taxon>
        <taxon>Bacteroidota</taxon>
        <taxon>Flavobacteriia</taxon>
        <taxon>Flavobacteriales</taxon>
        <taxon>Flavobacteriaceae</taxon>
        <taxon>Flavobacterium</taxon>
    </lineage>
</organism>
<name>A0A9N8P0L7_9FLAO</name>
<feature type="transmembrane region" description="Helical" evidence="1">
    <location>
        <begin position="153"/>
        <end position="172"/>
    </location>
</feature>
<reference evidence="2 3" key="1">
    <citation type="submission" date="2020-06" db="EMBL/GenBank/DDBJ databases">
        <authorList>
            <person name="Criscuolo A."/>
        </authorList>
    </citation>
    <scope>NUCLEOTIDE SEQUENCE [LARGE SCALE GENOMIC DNA]</scope>
    <source>
        <strain evidence="2">PXU-55</strain>
    </source>
</reference>
<evidence type="ECO:0000313" key="2">
    <source>
        <dbReference type="EMBL" id="CAC9973186.1"/>
    </source>
</evidence>
<dbReference type="EMBL" id="CAIJDE010000029">
    <property type="protein sequence ID" value="CAC9973186.1"/>
    <property type="molecule type" value="Genomic_DNA"/>
</dbReference>
<sequence>MIESISDWEKKQQTYLIVSVTCFIIGTYFFMKVISGSYIIKQSELQVYENLITSTAPQFKERKGKHSKKWIEINCINNQTTFEIASYDYRCVNDDEVINEIKAGDTISISILKDDIDDFDTETSCEIHSLIKNNKEYLSLKCRNEEDNDDGKFGFLLLFSISIITAIVYSLSKKPKLFDKVNPEIIIGFAVIILLFVLYYICNIYSILD</sequence>